<keyword evidence="4" id="KW-1185">Reference proteome</keyword>
<feature type="domain" description="Heterokaryon incompatibility" evidence="2">
    <location>
        <begin position="99"/>
        <end position="196"/>
    </location>
</feature>
<dbReference type="EMBL" id="JAUKUD010000002">
    <property type="protein sequence ID" value="KAK0751844.1"/>
    <property type="molecule type" value="Genomic_DNA"/>
</dbReference>
<gene>
    <name evidence="3" type="ORF">B0T18DRAFT_319592</name>
</gene>
<protein>
    <submittedName>
        <fullName evidence="3">Heterokaryon incompatibility protein-domain-containing protein</fullName>
    </submittedName>
</protein>
<feature type="compositionally biased region" description="Polar residues" evidence="1">
    <location>
        <begin position="1"/>
        <end position="21"/>
    </location>
</feature>
<dbReference type="PANTHER" id="PTHR24148">
    <property type="entry name" value="ANKYRIN REPEAT DOMAIN-CONTAINING PROTEIN 39 HOMOLOG-RELATED"/>
    <property type="match status" value="1"/>
</dbReference>
<sequence length="677" mass="74813">MTLPSPATKSACSNSSTTSTPRLGPPPSTSASSASPFTPPPAPLPRHVLRLGRPHPLPLRPYSPRQRARRLPHPPQRPGLLPRHARPARPRGIPPAATWWWMDCVCINQADPAERGAQVELMSAIYRGARATVVWLGEASADSDAAVAFLHLLAAQDRAGSPSLDQVDVREARDEWCAVAGLLSREWWERAWTLQEFLMGEGTVMYCGGSSIGVDDMFWAVGRVWVWSQYQPSLAGLIPRTMYEKAWNRLRLLEWYRNRGEMPLVGMMAYTATSRVTDPRDRIYSLLGLATDKDRSVVGRPDYSCDAAVVYSRFARAFVEIHQSLDIVCVARALDDDLVEADDEQPGLYGRLASWVPDWSLRCMFSPPVLCLASQSASTHIGNFRPLHSWKHLCSYEASGKNLPSVSFSDDLGEMTCAGFLVDRIDGLGGVKPARHPLIELVHSTSTVNSASETVITSESASLLEMDEKMQDNSFLLFDRLARCLSLDRQDRYLRHAAPRIRFSREFEVLCRTASDTPERVFPAFSHWFLNNRDLRIGGLSLSEAISHTASAETAALPSSAGQRGTALERGQHAQDIADITDWDGFLSRARTTTSSMGKRLMVTNTGLVGMAPKRAEKGDVVCILLGCSIPLVLRPSPSGANTFTLVGECYLDEYMNGEILQGVGAQRRETREFCII</sequence>
<reference evidence="3" key="1">
    <citation type="submission" date="2023-06" db="EMBL/GenBank/DDBJ databases">
        <title>Genome-scale phylogeny and comparative genomics of the fungal order Sordariales.</title>
        <authorList>
            <consortium name="Lawrence Berkeley National Laboratory"/>
            <person name="Hensen N."/>
            <person name="Bonometti L."/>
            <person name="Westerberg I."/>
            <person name="Brannstrom I.O."/>
            <person name="Guillou S."/>
            <person name="Cros-Aarteil S."/>
            <person name="Calhoun S."/>
            <person name="Haridas S."/>
            <person name="Kuo A."/>
            <person name="Mondo S."/>
            <person name="Pangilinan J."/>
            <person name="Riley R."/>
            <person name="LaButti K."/>
            <person name="Andreopoulos B."/>
            <person name="Lipzen A."/>
            <person name="Chen C."/>
            <person name="Yanf M."/>
            <person name="Daum C."/>
            <person name="Ng V."/>
            <person name="Clum A."/>
            <person name="Steindorff A."/>
            <person name="Ohm R."/>
            <person name="Martin F."/>
            <person name="Silar P."/>
            <person name="Natvig D."/>
            <person name="Lalanne C."/>
            <person name="Gautier V."/>
            <person name="Ament-velasquez S.L."/>
            <person name="Kruys A."/>
            <person name="Hutchinson M.I."/>
            <person name="Powell A.J."/>
            <person name="Barry K."/>
            <person name="Miller A.N."/>
            <person name="Grigoriev I.V."/>
            <person name="Debuchy R."/>
            <person name="Gladieux P."/>
            <person name="Thoren M.H."/>
            <person name="Johannesson H."/>
        </authorList>
    </citation>
    <scope>NUCLEOTIDE SEQUENCE</scope>
    <source>
        <strain evidence="3">SMH3187-1</strain>
    </source>
</reference>
<comment type="caution">
    <text evidence="3">The sequence shown here is derived from an EMBL/GenBank/DDBJ whole genome shotgun (WGS) entry which is preliminary data.</text>
</comment>
<name>A0AA40KA81_9PEZI</name>
<organism evidence="3 4">
    <name type="scientific">Schizothecium vesticola</name>
    <dbReference type="NCBI Taxonomy" id="314040"/>
    <lineage>
        <taxon>Eukaryota</taxon>
        <taxon>Fungi</taxon>
        <taxon>Dikarya</taxon>
        <taxon>Ascomycota</taxon>
        <taxon>Pezizomycotina</taxon>
        <taxon>Sordariomycetes</taxon>
        <taxon>Sordariomycetidae</taxon>
        <taxon>Sordariales</taxon>
        <taxon>Schizotheciaceae</taxon>
        <taxon>Schizothecium</taxon>
    </lineage>
</organism>
<dbReference type="InterPro" id="IPR052895">
    <property type="entry name" value="HetReg/Transcr_Mod"/>
</dbReference>
<evidence type="ECO:0000259" key="2">
    <source>
        <dbReference type="Pfam" id="PF06985"/>
    </source>
</evidence>
<dbReference type="AlphaFoldDB" id="A0AA40KA81"/>
<feature type="region of interest" description="Disordered" evidence="1">
    <location>
        <begin position="1"/>
        <end position="89"/>
    </location>
</feature>
<accession>A0AA40KA81</accession>
<dbReference type="Pfam" id="PF06985">
    <property type="entry name" value="HET"/>
    <property type="match status" value="1"/>
</dbReference>
<evidence type="ECO:0000313" key="4">
    <source>
        <dbReference type="Proteomes" id="UP001172155"/>
    </source>
</evidence>
<dbReference type="InterPro" id="IPR010730">
    <property type="entry name" value="HET"/>
</dbReference>
<evidence type="ECO:0000256" key="1">
    <source>
        <dbReference type="SAM" id="MobiDB-lite"/>
    </source>
</evidence>
<dbReference type="Pfam" id="PF26639">
    <property type="entry name" value="Het-6_barrel"/>
    <property type="match status" value="1"/>
</dbReference>
<dbReference type="Proteomes" id="UP001172155">
    <property type="component" value="Unassembled WGS sequence"/>
</dbReference>
<evidence type="ECO:0000313" key="3">
    <source>
        <dbReference type="EMBL" id="KAK0751844.1"/>
    </source>
</evidence>
<proteinExistence type="predicted"/>
<dbReference type="PANTHER" id="PTHR24148:SF73">
    <property type="entry name" value="HET DOMAIN PROTEIN (AFU_ORTHOLOGUE AFUA_8G01020)"/>
    <property type="match status" value="1"/>
</dbReference>